<keyword evidence="6" id="KW-0067">ATP-binding</keyword>
<evidence type="ECO:0000313" key="8">
    <source>
        <dbReference type="Proteomes" id="UP000199208"/>
    </source>
</evidence>
<evidence type="ECO:0000256" key="2">
    <source>
        <dbReference type="ARBA" id="ARBA00011123"/>
    </source>
</evidence>
<dbReference type="InterPro" id="IPR036113">
    <property type="entry name" value="Asp/Glu-ADT_sf_sub_c"/>
</dbReference>
<keyword evidence="6" id="KW-0547">Nucleotide-binding</keyword>
<comment type="catalytic activity">
    <reaction evidence="5 6">
        <text>L-glutamyl-tRNA(Gln) + L-glutamine + ATP + H2O = L-glutaminyl-tRNA(Gln) + L-glutamate + ADP + phosphate + H(+)</text>
        <dbReference type="Rhea" id="RHEA:17521"/>
        <dbReference type="Rhea" id="RHEA-COMP:9681"/>
        <dbReference type="Rhea" id="RHEA-COMP:9684"/>
        <dbReference type="ChEBI" id="CHEBI:15377"/>
        <dbReference type="ChEBI" id="CHEBI:15378"/>
        <dbReference type="ChEBI" id="CHEBI:29985"/>
        <dbReference type="ChEBI" id="CHEBI:30616"/>
        <dbReference type="ChEBI" id="CHEBI:43474"/>
        <dbReference type="ChEBI" id="CHEBI:58359"/>
        <dbReference type="ChEBI" id="CHEBI:78520"/>
        <dbReference type="ChEBI" id="CHEBI:78521"/>
        <dbReference type="ChEBI" id="CHEBI:456216"/>
    </reaction>
</comment>
<comment type="similarity">
    <text evidence="1 6">Belongs to the GatC family.</text>
</comment>
<dbReference type="GO" id="GO:0006412">
    <property type="term" value="P:translation"/>
    <property type="evidence" value="ECO:0007669"/>
    <property type="project" value="UniProtKB-UniRule"/>
</dbReference>
<comment type="subunit">
    <text evidence="2 6">Heterotrimer of A, B and C subunits.</text>
</comment>
<evidence type="ECO:0000256" key="4">
    <source>
        <dbReference type="ARBA" id="ARBA00047380"/>
    </source>
</evidence>
<evidence type="ECO:0000256" key="3">
    <source>
        <dbReference type="ARBA" id="ARBA00024799"/>
    </source>
</evidence>
<protein>
    <recommendedName>
        <fullName evidence="6">Aspartyl/glutamyl-tRNA(Asn/Gln) amidotransferase subunit C</fullName>
        <shortName evidence="6">Asp/Glu-ADT subunit C</shortName>
        <ecNumber evidence="6">6.3.5.-</ecNumber>
    </recommendedName>
</protein>
<keyword evidence="7" id="KW-0808">Transferase</keyword>
<dbReference type="GO" id="GO:0050567">
    <property type="term" value="F:glutaminyl-tRNA synthase (glutamine-hydrolyzing) activity"/>
    <property type="evidence" value="ECO:0007669"/>
    <property type="project" value="UniProtKB-UniRule"/>
</dbReference>
<name>A0A1G5RXD6_9FIRM</name>
<keyword evidence="6" id="KW-0648">Protein biosynthesis</keyword>
<dbReference type="AlphaFoldDB" id="A0A1G5RXD6"/>
<dbReference type="Proteomes" id="UP000199208">
    <property type="component" value="Unassembled WGS sequence"/>
</dbReference>
<dbReference type="OrthoDB" id="9813938at2"/>
<dbReference type="GO" id="GO:0070681">
    <property type="term" value="P:glutaminyl-tRNAGln biosynthesis via transamidation"/>
    <property type="evidence" value="ECO:0007669"/>
    <property type="project" value="TreeGrafter"/>
</dbReference>
<evidence type="ECO:0000313" key="7">
    <source>
        <dbReference type="EMBL" id="SCZ78795.1"/>
    </source>
</evidence>
<keyword evidence="8" id="KW-1185">Reference proteome</keyword>
<evidence type="ECO:0000256" key="5">
    <source>
        <dbReference type="ARBA" id="ARBA00047913"/>
    </source>
</evidence>
<dbReference type="PANTHER" id="PTHR15004:SF0">
    <property type="entry name" value="GLUTAMYL-TRNA(GLN) AMIDOTRANSFERASE SUBUNIT C, MITOCHONDRIAL"/>
    <property type="match status" value="1"/>
</dbReference>
<sequence length="95" mass="10853">MAITIKDVEHVAKLARLEFEENEVLAFTEKLDAIVGYVEMLSAVDVEDVEPTYHVLPLRNRFREDEIQPSLERDAALTNAPDRRGGCFRVPRVVE</sequence>
<dbReference type="Gene3D" id="1.10.20.60">
    <property type="entry name" value="Glu-tRNAGln amidotransferase C subunit, N-terminal domain"/>
    <property type="match status" value="1"/>
</dbReference>
<dbReference type="GO" id="GO:0050566">
    <property type="term" value="F:asparaginyl-tRNA synthase (glutamine-hydrolyzing) activity"/>
    <property type="evidence" value="ECO:0007669"/>
    <property type="project" value="RHEA"/>
</dbReference>
<dbReference type="EMBL" id="FMWL01000005">
    <property type="protein sequence ID" value="SCZ78795.1"/>
    <property type="molecule type" value="Genomic_DNA"/>
</dbReference>
<proteinExistence type="inferred from homology"/>
<dbReference type="InterPro" id="IPR003837">
    <property type="entry name" value="GatC"/>
</dbReference>
<dbReference type="GO" id="GO:0005524">
    <property type="term" value="F:ATP binding"/>
    <property type="evidence" value="ECO:0007669"/>
    <property type="project" value="UniProtKB-KW"/>
</dbReference>
<dbReference type="Pfam" id="PF02686">
    <property type="entry name" value="GatC"/>
    <property type="match status" value="1"/>
</dbReference>
<dbReference type="STRING" id="1120920.SAMN03080599_01440"/>
<comment type="catalytic activity">
    <reaction evidence="4 6">
        <text>L-aspartyl-tRNA(Asn) + L-glutamine + ATP + H2O = L-asparaginyl-tRNA(Asn) + L-glutamate + ADP + phosphate + 2 H(+)</text>
        <dbReference type="Rhea" id="RHEA:14513"/>
        <dbReference type="Rhea" id="RHEA-COMP:9674"/>
        <dbReference type="Rhea" id="RHEA-COMP:9677"/>
        <dbReference type="ChEBI" id="CHEBI:15377"/>
        <dbReference type="ChEBI" id="CHEBI:15378"/>
        <dbReference type="ChEBI" id="CHEBI:29985"/>
        <dbReference type="ChEBI" id="CHEBI:30616"/>
        <dbReference type="ChEBI" id="CHEBI:43474"/>
        <dbReference type="ChEBI" id="CHEBI:58359"/>
        <dbReference type="ChEBI" id="CHEBI:78515"/>
        <dbReference type="ChEBI" id="CHEBI:78516"/>
        <dbReference type="ChEBI" id="CHEBI:456216"/>
    </reaction>
</comment>
<dbReference type="NCBIfam" id="TIGR00135">
    <property type="entry name" value="gatC"/>
    <property type="match status" value="1"/>
</dbReference>
<dbReference type="RefSeq" id="WP_092590214.1">
    <property type="nucleotide sequence ID" value="NZ_FMWL01000005.1"/>
</dbReference>
<dbReference type="GO" id="GO:0006450">
    <property type="term" value="P:regulation of translational fidelity"/>
    <property type="evidence" value="ECO:0007669"/>
    <property type="project" value="InterPro"/>
</dbReference>
<dbReference type="PANTHER" id="PTHR15004">
    <property type="entry name" value="GLUTAMYL-TRNA(GLN) AMIDOTRANSFERASE SUBUNIT C, MITOCHONDRIAL"/>
    <property type="match status" value="1"/>
</dbReference>
<comment type="function">
    <text evidence="3 6">Allows the formation of correctly charged Asn-tRNA(Asn) or Gln-tRNA(Gln) through the transamidation of misacylated Asp-tRNA(Asn) or Glu-tRNA(Gln) in organisms which lack either or both of asparaginyl-tRNA or glutaminyl-tRNA synthetases. The reaction takes place in the presence of glutamine and ATP through an activated phospho-Asp-tRNA(Asn) or phospho-Glu-tRNA(Gln).</text>
</comment>
<evidence type="ECO:0000256" key="1">
    <source>
        <dbReference type="ARBA" id="ARBA00010757"/>
    </source>
</evidence>
<gene>
    <name evidence="6" type="primary">gatC</name>
    <name evidence="7" type="ORF">SAMN03080599_01440</name>
</gene>
<dbReference type="HAMAP" id="MF_00122">
    <property type="entry name" value="GatC"/>
    <property type="match status" value="1"/>
</dbReference>
<evidence type="ECO:0000256" key="6">
    <source>
        <dbReference type="HAMAP-Rule" id="MF_00122"/>
    </source>
</evidence>
<organism evidence="7 8">
    <name type="scientific">Acidaminobacter hydrogenoformans DSM 2784</name>
    <dbReference type="NCBI Taxonomy" id="1120920"/>
    <lineage>
        <taxon>Bacteria</taxon>
        <taxon>Bacillati</taxon>
        <taxon>Bacillota</taxon>
        <taxon>Clostridia</taxon>
        <taxon>Peptostreptococcales</taxon>
        <taxon>Acidaminobacteraceae</taxon>
        <taxon>Acidaminobacter</taxon>
    </lineage>
</organism>
<dbReference type="GO" id="GO:0016740">
    <property type="term" value="F:transferase activity"/>
    <property type="evidence" value="ECO:0007669"/>
    <property type="project" value="UniProtKB-KW"/>
</dbReference>
<dbReference type="EC" id="6.3.5.-" evidence="6"/>
<dbReference type="SUPFAM" id="SSF141000">
    <property type="entry name" value="Glu-tRNAGln amidotransferase C subunit"/>
    <property type="match status" value="1"/>
</dbReference>
<keyword evidence="6" id="KW-0436">Ligase</keyword>
<accession>A0A1G5RXD6</accession>
<reference evidence="7 8" key="1">
    <citation type="submission" date="2016-10" db="EMBL/GenBank/DDBJ databases">
        <authorList>
            <person name="de Groot N.N."/>
        </authorList>
    </citation>
    <scope>NUCLEOTIDE SEQUENCE [LARGE SCALE GENOMIC DNA]</scope>
    <source>
        <strain evidence="7 8">DSM 2784</strain>
    </source>
</reference>